<dbReference type="GO" id="GO:0005576">
    <property type="term" value="C:extracellular region"/>
    <property type="evidence" value="ECO:0007669"/>
    <property type="project" value="UniProtKB-SubCell"/>
</dbReference>
<protein>
    <submittedName>
        <fullName evidence="5">DNRLRE domain-containing protein</fullName>
    </submittedName>
</protein>
<dbReference type="NCBIfam" id="NF033679">
    <property type="entry name" value="DNRLRE_dom"/>
    <property type="match status" value="1"/>
</dbReference>
<accession>A0A3A3GV65</accession>
<keyword evidence="2" id="KW-0964">Secreted</keyword>
<proteinExistence type="predicted"/>
<evidence type="ECO:0000256" key="3">
    <source>
        <dbReference type="ARBA" id="ARBA00022729"/>
    </source>
</evidence>
<comment type="subcellular location">
    <subcellularLocation>
        <location evidence="1">Secreted</location>
    </subcellularLocation>
</comment>
<dbReference type="AlphaFoldDB" id="A0A3A3GV65"/>
<comment type="caution">
    <text evidence="5">The sequence shown here is derived from an EMBL/GenBank/DDBJ whole genome shotgun (WGS) entry which is preliminary data.</text>
</comment>
<sequence length="614" mass="67789">MRLEVITITIHEDENFLNGILHVKSPSNRMRGAFYLYGSGRSEVEAALVSATRVKEGIDAAISARVPRGAELPAVLDIKYRGNEDVTAAIEAVASSYLPASVEIRPHNRMVGRVELLETPRKDVSLPPVADSTTRSDPELVTLNYGDMKSMVTGKGSNESFEAFIHFGPLNELLPDVYRLEKATMKLYYAGAFPVGTSIELHQPHSIWRELGITHANKPNSVELLVDEYTLHPAERCIEVDVLRIVERWLQGELDNYGFIVKTQDDYAVTFYTRESHKPPVLQLRYIPNQVYSIGRSAIDASVFVYGVGGSERRASLTVHSDRGADDRTATLYVHQPADPMFEWQDGFLLVSRPVHPAAVTVAIREYPELEASCTIRKNMASERRVIMAASTPDKPACITVDPNISLACSLTVMKKESEGPESSITASVPALTAYVEVSRYHKHYDDTVASLSVREERNSDIRSRAIVSKPDMHAALTIRALGEREMAGQIEVPHYEDHHASLAASRPEVPAAVDVKHASSIETYLYVKHEHTLDSTILIKLPSELKAFLVVHAFDEVEAALQVSVPELHGYLAPRVIGEEDCAAAALIRQRDAGDLHGVITVGSAGGAYYYIL</sequence>
<evidence type="ECO:0000313" key="6">
    <source>
        <dbReference type="Proteomes" id="UP000266177"/>
    </source>
</evidence>
<dbReference type="EMBL" id="QYZD01000022">
    <property type="protein sequence ID" value="RJG21645.1"/>
    <property type="molecule type" value="Genomic_DNA"/>
</dbReference>
<dbReference type="OrthoDB" id="2661382at2"/>
<evidence type="ECO:0000259" key="4">
    <source>
        <dbReference type="Pfam" id="PF24517"/>
    </source>
</evidence>
<evidence type="ECO:0000313" key="5">
    <source>
        <dbReference type="EMBL" id="RJG21645.1"/>
    </source>
</evidence>
<evidence type="ECO:0000256" key="1">
    <source>
        <dbReference type="ARBA" id="ARBA00004613"/>
    </source>
</evidence>
<evidence type="ECO:0000256" key="2">
    <source>
        <dbReference type="ARBA" id="ARBA00022525"/>
    </source>
</evidence>
<keyword evidence="3" id="KW-0732">Signal</keyword>
<name>A0A3A3GV65_PANTH</name>
<feature type="domain" description="Carbohydrate-binding module family 96" evidence="4">
    <location>
        <begin position="124"/>
        <end position="285"/>
    </location>
</feature>
<reference evidence="5 6" key="1">
    <citation type="submission" date="2018-09" db="EMBL/GenBank/DDBJ databases">
        <title>Paenibacillus SK2017-BO5.</title>
        <authorList>
            <person name="Piskunova J.V."/>
            <person name="Dubiley S.A."/>
            <person name="Severinov K.V."/>
        </authorList>
    </citation>
    <scope>NUCLEOTIDE SEQUENCE [LARGE SCALE GENOMIC DNA]</scope>
    <source>
        <strain evidence="5 6">BO5</strain>
    </source>
</reference>
<gene>
    <name evidence="5" type="ORF">DQX05_20705</name>
</gene>
<dbReference type="InterPro" id="IPR055372">
    <property type="entry name" value="CBM96"/>
</dbReference>
<organism evidence="5 6">
    <name type="scientific">Paenibacillus thiaminolyticus</name>
    <name type="common">Bacillus thiaminolyticus</name>
    <dbReference type="NCBI Taxonomy" id="49283"/>
    <lineage>
        <taxon>Bacteria</taxon>
        <taxon>Bacillati</taxon>
        <taxon>Bacillota</taxon>
        <taxon>Bacilli</taxon>
        <taxon>Bacillales</taxon>
        <taxon>Paenibacillaceae</taxon>
        <taxon>Paenibacillus</taxon>
    </lineage>
</organism>
<dbReference type="Pfam" id="PF24517">
    <property type="entry name" value="CBM96"/>
    <property type="match status" value="1"/>
</dbReference>
<dbReference type="Proteomes" id="UP000266177">
    <property type="component" value="Unassembled WGS sequence"/>
</dbReference>